<sequence>MALISKSVLAALVLAMAATVDAAGYKNVVYYMEWATYDRKFDIFDLDWSKITHVNYAFGKPNADGTIGLYDAWSAIEKRFPNQGDSWNDPPTSAFGQFGQANKLKKQFRGTKFGLSIGGWTLSDKFSGIAASETTRRTFAKSAVQLMLDLGLDFIDIDWEYPVEGGNDQPPIPHRPDDIQNYVALLAAIRDEFKTLSFKAELSVASPAGSPIYRHWDFGAICGQLDHINIMTYDLAGSWSEYTDHQANLYEDPNHPKGLKFSADKAIQDYIKGGCPAKKIVMGIPAYGRAFENTNGLYSNFTKPTKGSWVAGSGDGAGIWDYKALPLAGATEYHDEKLGAAYSYDASTKTWVSYDSPKSMAQKLDYIKKYNLGGAMFWSGDADHTTNHARSLINQVVTTLGAANMDFSTNNINYPTSKYDNIRSGAAPTPPTSSPSVTAAPSTAAPATVTPTTAAPSPSTPAPVTSSLAPTAAPTTTPAPSSLTPTPEPSSATPVTPSPSSGGSCEGQRAVCVWPLTNQVLPFSESDCKLFPSFVWCP</sequence>
<feature type="region of interest" description="Disordered" evidence="1">
    <location>
        <begin position="421"/>
        <end position="506"/>
    </location>
</feature>
<evidence type="ECO:0000259" key="3">
    <source>
        <dbReference type="PROSITE" id="PS51910"/>
    </source>
</evidence>
<dbReference type="PANTHER" id="PTHR11177:SF317">
    <property type="entry name" value="CHITINASE 12-RELATED"/>
    <property type="match status" value="1"/>
</dbReference>
<dbReference type="InterPro" id="IPR001223">
    <property type="entry name" value="Glyco_hydro18_cat"/>
</dbReference>
<accession>A0A485K5U8</accession>
<dbReference type="EMBL" id="CAADRA010000145">
    <property type="protein sequence ID" value="VFT78880.1"/>
    <property type="molecule type" value="Genomic_DNA"/>
</dbReference>
<organism evidence="5 6">
    <name type="scientific">Aphanomyces stellatus</name>
    <dbReference type="NCBI Taxonomy" id="120398"/>
    <lineage>
        <taxon>Eukaryota</taxon>
        <taxon>Sar</taxon>
        <taxon>Stramenopiles</taxon>
        <taxon>Oomycota</taxon>
        <taxon>Saprolegniomycetes</taxon>
        <taxon>Saprolegniales</taxon>
        <taxon>Verrucalvaceae</taxon>
        <taxon>Aphanomyces</taxon>
    </lineage>
</organism>
<name>A0A485K5U8_9STRA</name>
<dbReference type="GO" id="GO:0008061">
    <property type="term" value="F:chitin binding"/>
    <property type="evidence" value="ECO:0007669"/>
    <property type="project" value="InterPro"/>
</dbReference>
<dbReference type="Gene3D" id="3.20.20.80">
    <property type="entry name" value="Glycosidases"/>
    <property type="match status" value="1"/>
</dbReference>
<evidence type="ECO:0000256" key="2">
    <source>
        <dbReference type="SAM" id="SignalP"/>
    </source>
</evidence>
<dbReference type="Gene3D" id="3.10.50.10">
    <property type="match status" value="1"/>
</dbReference>
<dbReference type="GO" id="GO:0006032">
    <property type="term" value="P:chitin catabolic process"/>
    <property type="evidence" value="ECO:0007669"/>
    <property type="project" value="TreeGrafter"/>
</dbReference>
<dbReference type="OrthoDB" id="192870at2759"/>
<dbReference type="SUPFAM" id="SSF54556">
    <property type="entry name" value="Chitinase insertion domain"/>
    <property type="match status" value="1"/>
</dbReference>
<feature type="compositionally biased region" description="Low complexity" evidence="1">
    <location>
        <begin position="434"/>
        <end position="501"/>
    </location>
</feature>
<dbReference type="SUPFAM" id="SSF51445">
    <property type="entry name" value="(Trans)glycosidases"/>
    <property type="match status" value="1"/>
</dbReference>
<evidence type="ECO:0000313" key="6">
    <source>
        <dbReference type="Proteomes" id="UP000332933"/>
    </source>
</evidence>
<evidence type="ECO:0000313" key="5">
    <source>
        <dbReference type="EMBL" id="VFT78880.1"/>
    </source>
</evidence>
<evidence type="ECO:0000256" key="1">
    <source>
        <dbReference type="SAM" id="MobiDB-lite"/>
    </source>
</evidence>
<dbReference type="Proteomes" id="UP000332933">
    <property type="component" value="Unassembled WGS sequence"/>
</dbReference>
<dbReference type="EMBL" id="VJMH01000145">
    <property type="protein sequence ID" value="KAF0718477.1"/>
    <property type="molecule type" value="Genomic_DNA"/>
</dbReference>
<dbReference type="Pfam" id="PF00704">
    <property type="entry name" value="Glyco_hydro_18"/>
    <property type="match status" value="1"/>
</dbReference>
<reference evidence="4" key="2">
    <citation type="submission" date="2019-06" db="EMBL/GenBank/DDBJ databases">
        <title>Genomics analysis of Aphanomyces spp. identifies a new class of oomycete effector associated with host adaptation.</title>
        <authorList>
            <person name="Gaulin E."/>
        </authorList>
    </citation>
    <scope>NUCLEOTIDE SEQUENCE</scope>
    <source>
        <strain evidence="4">CBS 578.67</strain>
    </source>
</reference>
<feature type="domain" description="GH18" evidence="3">
    <location>
        <begin position="25"/>
        <end position="403"/>
    </location>
</feature>
<dbReference type="GO" id="GO:0004568">
    <property type="term" value="F:chitinase activity"/>
    <property type="evidence" value="ECO:0007669"/>
    <property type="project" value="TreeGrafter"/>
</dbReference>
<protein>
    <submittedName>
        <fullName evidence="5">Aste57867_1668 protein</fullName>
    </submittedName>
</protein>
<dbReference type="PROSITE" id="PS51910">
    <property type="entry name" value="GH18_2"/>
    <property type="match status" value="1"/>
</dbReference>
<dbReference type="GO" id="GO:0005576">
    <property type="term" value="C:extracellular region"/>
    <property type="evidence" value="ECO:0007669"/>
    <property type="project" value="TreeGrafter"/>
</dbReference>
<dbReference type="PANTHER" id="PTHR11177">
    <property type="entry name" value="CHITINASE"/>
    <property type="match status" value="1"/>
</dbReference>
<reference evidence="5 6" key="1">
    <citation type="submission" date="2019-03" db="EMBL/GenBank/DDBJ databases">
        <authorList>
            <person name="Gaulin E."/>
            <person name="Dumas B."/>
        </authorList>
    </citation>
    <scope>NUCLEOTIDE SEQUENCE [LARGE SCALE GENOMIC DNA]</scope>
    <source>
        <strain evidence="5">CBS 568.67</strain>
    </source>
</reference>
<dbReference type="SMART" id="SM00636">
    <property type="entry name" value="Glyco_18"/>
    <property type="match status" value="1"/>
</dbReference>
<dbReference type="AlphaFoldDB" id="A0A485K5U8"/>
<keyword evidence="6" id="KW-1185">Reference proteome</keyword>
<dbReference type="InterPro" id="IPR011583">
    <property type="entry name" value="Chitinase_II/V-like_cat"/>
</dbReference>
<dbReference type="InterPro" id="IPR050314">
    <property type="entry name" value="Glycosyl_Hydrlase_18"/>
</dbReference>
<proteinExistence type="predicted"/>
<feature type="chain" id="PRO_5033436553" evidence="2">
    <location>
        <begin position="23"/>
        <end position="538"/>
    </location>
</feature>
<keyword evidence="2" id="KW-0732">Signal</keyword>
<dbReference type="CDD" id="cd06548">
    <property type="entry name" value="GH18_chitinase"/>
    <property type="match status" value="1"/>
</dbReference>
<feature type="signal peptide" evidence="2">
    <location>
        <begin position="1"/>
        <end position="22"/>
    </location>
</feature>
<dbReference type="InterPro" id="IPR017853">
    <property type="entry name" value="GH"/>
</dbReference>
<gene>
    <name evidence="5" type="primary">Aste57867_1668</name>
    <name evidence="4" type="ORF">As57867_001666</name>
    <name evidence="5" type="ORF">ASTE57867_1668</name>
</gene>
<evidence type="ECO:0000313" key="4">
    <source>
        <dbReference type="EMBL" id="KAF0718477.1"/>
    </source>
</evidence>
<dbReference type="InterPro" id="IPR029070">
    <property type="entry name" value="Chitinase_insertion_sf"/>
</dbReference>
<dbReference type="GO" id="GO:0005975">
    <property type="term" value="P:carbohydrate metabolic process"/>
    <property type="evidence" value="ECO:0007669"/>
    <property type="project" value="InterPro"/>
</dbReference>